<sequence>MNESCCIMENNQSNNKQKLENKLGRQSKRVISLYQIDQGLKRAENYRLQQYLNQSERLRRQVQKVRDAAESRKEEMKQAKLKKQEMLNTTLSEAQLRRNQYLETARQNAREHFKKVRIVANTNHVSKRMLLWKQNAQFQTQLWNAEWRRSRALALKVRNACLSPGAKYYDSQNENFKNETNSYNIEEKNEAAALIQFFWRLSFIERVFSKLHLSWECCVEEGFDATKNKILDEEAQKAAASVVHLFYPRSRAMMGSELRRLSRLFLTSFVIAAHPQHVLEHPDRGLEQAVVDAARRLLGYLMDPQLSAVTSAVKARSIWTRYRVLYEEWERSDRERLIDGIMKDYIELETMKLKVDNNVSTKQAFNRQRRLSPNVAPWNGKEPQTIGAIWLPQIRKRQSRLRAALFRVGGHDALNHLQSNIQDIRESFEVRTIVDEPTQKVVHEDHLSIVSKDEYEYAQHGMNEIFAHEIMINVEEFIKELESSEQYNAILTLARRAFREKLYQAFCGNDQGEDSANEQLLRLIEEVRDKLFAILPPNICAATDDYRQRLEGHLDMKILRNQIDHYAFKADDAVYLLRLFTETLRSIEAVERDEELQSWEDSWFSEIANFDCSLQVHKRKLLSIVANRLCDILDRLDIIEKDIVISKIRILEPILRCHGPQWEDNRFQQKVFRGIFEKDLPQTSLWLTKAMKKLKQVYTTFDCMRLVQGEGDWTKRFLRASFIYLIDEKEEQFIVPEVLKLDERRLQKLRENLSKNIYITCLDLIVRRFVKQKNMEWDCEIEESWRDLVVYWKDRKWVILQSDLDKELIFFMEKILARHSTVIFSQQDKTFLSSLWKRVIYDSEPISSLLRRRISDFLYRNFLFHVSSFTYPRKQLQSLGFGYVVDDMIDILEVLKRTTDLMLAVHFHRLKPVVLRIAKVVVNESK</sequence>
<evidence type="ECO:0000313" key="4">
    <source>
        <dbReference type="Proteomes" id="UP000030680"/>
    </source>
</evidence>
<protein>
    <submittedName>
        <fullName evidence="3">Uncharacterized protein</fullName>
    </submittedName>
</protein>
<comment type="similarity">
    <text evidence="1">Belongs to the TCP11 family.</text>
</comment>
<dbReference type="PANTHER" id="PTHR12832:SF11">
    <property type="entry name" value="LD23868P"/>
    <property type="match status" value="1"/>
</dbReference>
<evidence type="ECO:0000256" key="1">
    <source>
        <dbReference type="ARBA" id="ARBA00010954"/>
    </source>
</evidence>
<accession>M2XRQ1</accession>
<organism evidence="3 4">
    <name type="scientific">Galdieria sulphuraria</name>
    <name type="common">Red alga</name>
    <dbReference type="NCBI Taxonomy" id="130081"/>
    <lineage>
        <taxon>Eukaryota</taxon>
        <taxon>Rhodophyta</taxon>
        <taxon>Bangiophyceae</taxon>
        <taxon>Galdieriales</taxon>
        <taxon>Galdieriaceae</taxon>
        <taxon>Galdieria</taxon>
    </lineage>
</organism>
<evidence type="ECO:0000313" key="3">
    <source>
        <dbReference type="EMBL" id="EME26333.1"/>
    </source>
</evidence>
<evidence type="ECO:0000256" key="2">
    <source>
        <dbReference type="SAM" id="Coils"/>
    </source>
</evidence>
<reference evidence="4" key="1">
    <citation type="journal article" date="2013" name="Science">
        <title>Gene transfer from bacteria and archaea facilitated evolution of an extremophilic eukaryote.</title>
        <authorList>
            <person name="Schonknecht G."/>
            <person name="Chen W.H."/>
            <person name="Ternes C.M."/>
            <person name="Barbier G.G."/>
            <person name="Shrestha R.P."/>
            <person name="Stanke M."/>
            <person name="Brautigam A."/>
            <person name="Baker B.J."/>
            <person name="Banfield J.F."/>
            <person name="Garavito R.M."/>
            <person name="Carr K."/>
            <person name="Wilkerson C."/>
            <person name="Rensing S.A."/>
            <person name="Gagneul D."/>
            <person name="Dickenson N.E."/>
            <person name="Oesterhelt C."/>
            <person name="Lercher M.J."/>
            <person name="Weber A.P."/>
        </authorList>
    </citation>
    <scope>NUCLEOTIDE SEQUENCE [LARGE SCALE GENOMIC DNA]</scope>
    <source>
        <strain evidence="4">074W</strain>
    </source>
</reference>
<dbReference type="EMBL" id="KB454552">
    <property type="protein sequence ID" value="EME26333.1"/>
    <property type="molecule type" value="Genomic_DNA"/>
</dbReference>
<keyword evidence="4" id="KW-1185">Reference proteome</keyword>
<feature type="coiled-coil region" evidence="2">
    <location>
        <begin position="9"/>
        <end position="89"/>
    </location>
</feature>
<dbReference type="Gramene" id="EME26333">
    <property type="protein sequence ID" value="EME26333"/>
    <property type="gene ID" value="Gasu_60090"/>
</dbReference>
<dbReference type="GeneID" id="17085321"/>
<dbReference type="Pfam" id="PF05794">
    <property type="entry name" value="Tcp11"/>
    <property type="match status" value="1"/>
</dbReference>
<dbReference type="Proteomes" id="UP000030680">
    <property type="component" value="Unassembled WGS sequence"/>
</dbReference>
<dbReference type="RefSeq" id="XP_005702853.1">
    <property type="nucleotide sequence ID" value="XM_005702796.1"/>
</dbReference>
<dbReference type="OrthoDB" id="276323at2759"/>
<dbReference type="eggNOG" id="ENOG502SYQF">
    <property type="taxonomic scope" value="Eukaryota"/>
</dbReference>
<gene>
    <name evidence="3" type="ORF">Gasu_60090</name>
</gene>
<name>M2XRQ1_GALSU</name>
<keyword evidence="2" id="KW-0175">Coiled coil</keyword>
<dbReference type="GO" id="GO:0007165">
    <property type="term" value="P:signal transduction"/>
    <property type="evidence" value="ECO:0007669"/>
    <property type="project" value="TreeGrafter"/>
</dbReference>
<proteinExistence type="inferred from homology"/>
<dbReference type="KEGG" id="gsl:Gasu_60090"/>
<dbReference type="PANTHER" id="PTHR12832">
    <property type="entry name" value="TESTIS-SPECIFIC PROTEIN PBS13 T-COMPLEX 11"/>
    <property type="match status" value="1"/>
</dbReference>
<dbReference type="AlphaFoldDB" id="M2XRQ1"/>
<dbReference type="InterPro" id="IPR008862">
    <property type="entry name" value="Tcp11"/>
</dbReference>